<evidence type="ECO:0000259" key="7">
    <source>
        <dbReference type="Pfam" id="PF06429"/>
    </source>
</evidence>
<proteinExistence type="inferred from homology"/>
<evidence type="ECO:0000256" key="1">
    <source>
        <dbReference type="ARBA" id="ARBA00004117"/>
    </source>
</evidence>
<keyword evidence="10" id="KW-0282">Flagellum</keyword>
<evidence type="ECO:0000313" key="11">
    <source>
        <dbReference type="Proteomes" id="UP000078431"/>
    </source>
</evidence>
<accession>A0AA91EJV6</accession>
<evidence type="ECO:0000256" key="4">
    <source>
        <dbReference type="ARBA" id="ARBA00023143"/>
    </source>
</evidence>
<dbReference type="InterPro" id="IPR053967">
    <property type="entry name" value="LlgE_F_G-like_D1"/>
</dbReference>
<keyword evidence="11" id="KW-1185">Reference proteome</keyword>
<dbReference type="NCBIfam" id="NF004238">
    <property type="entry name" value="PRK05682.1-1"/>
    <property type="match status" value="1"/>
</dbReference>
<dbReference type="InterPro" id="IPR011491">
    <property type="entry name" value="FlgE_D2"/>
</dbReference>
<protein>
    <recommendedName>
        <fullName evidence="3 5">Flagellar hook protein FlgE</fullName>
    </recommendedName>
</protein>
<comment type="caution">
    <text evidence="10">The sequence shown here is derived from an EMBL/GenBank/DDBJ whole genome shotgun (WGS) entry which is preliminary data.</text>
</comment>
<comment type="subcellular location">
    <subcellularLocation>
        <location evidence="1 5">Bacterial flagellum basal body</location>
    </subcellularLocation>
</comment>
<evidence type="ECO:0000259" key="9">
    <source>
        <dbReference type="Pfam" id="PF22692"/>
    </source>
</evidence>
<evidence type="ECO:0000259" key="6">
    <source>
        <dbReference type="Pfam" id="PF00460"/>
    </source>
</evidence>
<evidence type="ECO:0000259" key="8">
    <source>
        <dbReference type="Pfam" id="PF07559"/>
    </source>
</evidence>
<organism evidence="10 11">
    <name type="scientific">Obesumbacterium proteus ATCC 12841</name>
    <dbReference type="NCBI Taxonomy" id="1354268"/>
    <lineage>
        <taxon>Bacteria</taxon>
        <taxon>Pseudomonadati</taxon>
        <taxon>Pseudomonadota</taxon>
        <taxon>Gammaproteobacteria</taxon>
        <taxon>Enterobacterales</taxon>
        <taxon>Hafniaceae</taxon>
        <taxon>Obesumbacterium</taxon>
    </lineage>
</organism>
<reference evidence="10 11" key="1">
    <citation type="submission" date="2016-04" db="EMBL/GenBank/DDBJ databases">
        <title>ATOL: Assembling a taxonomically balanced genome-scale reconstruction of the evolutionary history of the Enterobacteriaceae.</title>
        <authorList>
            <person name="Plunkett G.III."/>
            <person name="Neeno-Eckwall E.C."/>
            <person name="Glasner J.D."/>
            <person name="Perna N.T."/>
        </authorList>
    </citation>
    <scope>NUCLEOTIDE SEQUENCE [LARGE SCALE GENOMIC DNA]</scope>
    <source>
        <strain evidence="10 11">ATCC 12841</strain>
    </source>
</reference>
<dbReference type="Pfam" id="PF00460">
    <property type="entry name" value="Flg_bb_rod"/>
    <property type="match status" value="1"/>
</dbReference>
<dbReference type="GO" id="GO:0005829">
    <property type="term" value="C:cytosol"/>
    <property type="evidence" value="ECO:0007669"/>
    <property type="project" value="TreeGrafter"/>
</dbReference>
<dbReference type="InterPro" id="IPR020013">
    <property type="entry name" value="Flagellar_FlgE/F/G"/>
</dbReference>
<evidence type="ECO:0000256" key="2">
    <source>
        <dbReference type="ARBA" id="ARBA00009677"/>
    </source>
</evidence>
<evidence type="ECO:0000256" key="5">
    <source>
        <dbReference type="RuleBase" id="RU362116"/>
    </source>
</evidence>
<dbReference type="GO" id="GO:0071978">
    <property type="term" value="P:bacterial-type flagellum-dependent swarming motility"/>
    <property type="evidence" value="ECO:0007669"/>
    <property type="project" value="TreeGrafter"/>
</dbReference>
<dbReference type="InterPro" id="IPR001444">
    <property type="entry name" value="Flag_bb_rod_N"/>
</dbReference>
<dbReference type="InterPro" id="IPR037058">
    <property type="entry name" value="Falgellar_hook_FlgE_sf"/>
</dbReference>
<evidence type="ECO:0000256" key="3">
    <source>
        <dbReference type="ARBA" id="ARBA00019015"/>
    </source>
</evidence>
<gene>
    <name evidence="10" type="ORF">M993_01935</name>
</gene>
<name>A0AA91EJV6_9GAMM</name>
<evidence type="ECO:0000313" key="10">
    <source>
        <dbReference type="EMBL" id="OAT59382.1"/>
    </source>
</evidence>
<dbReference type="InterPro" id="IPR037925">
    <property type="entry name" value="FlgE/F/G-like"/>
</dbReference>
<dbReference type="Pfam" id="PF22692">
    <property type="entry name" value="LlgE_F_G_D1"/>
    <property type="match status" value="1"/>
</dbReference>
<sequence length="408" mass="42350">MGFSQGLSGLNAAAQALDVVGNNIANSQTVGFKSGSVSFADVFAGSQIGMGVQVSGVSQNFTGGVLGQGNSALDMGISGDGFFRLVNEAGSVFYSRNGQFNKDADGFITNAQGMYLTGYQATGTPPAIQPGAAIGPIQVPSTQMPAKASDSGTMNGNLDSGSEVIDTTANPFDPSNSKSYNSVTQVDAYDSLGNKHTVNVYYVKTADNKWTVYSSDTTAPKLDANGDTVYQQQNIEFDASGQLTTTPAKINVQGSPYSGGNALDFDIDMDGMTQQATDTAMNSPSTTGYPPGAVNGYVVGDSGEIIANYSNGQKQTLGQVVLSNFANPAGLTSEGNNAWSETPASGQPVNGISGTGNLGTLFGNRLEASNVDLSQEMVNMIVYQRNYQSNSQTIKTQSELLQIVTNLG</sequence>
<dbReference type="SUPFAM" id="SSF117143">
    <property type="entry name" value="Flagellar hook protein flgE"/>
    <property type="match status" value="1"/>
</dbReference>
<dbReference type="Proteomes" id="UP000078431">
    <property type="component" value="Unassembled WGS sequence"/>
</dbReference>
<dbReference type="InterPro" id="IPR010930">
    <property type="entry name" value="Flg_bb/hook_C_dom"/>
</dbReference>
<keyword evidence="10" id="KW-0969">Cilium</keyword>
<comment type="function">
    <text evidence="5">A flexible structure which links the flagellar filament to the drive apparatus in the basal body.</text>
</comment>
<feature type="domain" description="Flagellar hook protein FlgE/F/G-like D1" evidence="9">
    <location>
        <begin position="77"/>
        <end position="152"/>
    </location>
</feature>
<dbReference type="PANTHER" id="PTHR30435:SF1">
    <property type="entry name" value="FLAGELLAR HOOK PROTEIN FLGE"/>
    <property type="match status" value="1"/>
</dbReference>
<dbReference type="GO" id="GO:0009424">
    <property type="term" value="C:bacterial-type flagellum hook"/>
    <property type="evidence" value="ECO:0007669"/>
    <property type="project" value="TreeGrafter"/>
</dbReference>
<feature type="domain" description="Flagellar basal body rod protein N-terminal" evidence="6">
    <location>
        <begin position="6"/>
        <end position="33"/>
    </location>
</feature>
<dbReference type="Pfam" id="PF06429">
    <property type="entry name" value="Flg_bbr_C"/>
    <property type="match status" value="1"/>
</dbReference>
<dbReference type="RefSeq" id="WP_046459383.1">
    <property type="nucleotide sequence ID" value="NZ_LXEX01000028.1"/>
</dbReference>
<keyword evidence="10" id="KW-0966">Cell projection</keyword>
<dbReference type="PANTHER" id="PTHR30435">
    <property type="entry name" value="FLAGELLAR PROTEIN"/>
    <property type="match status" value="1"/>
</dbReference>
<dbReference type="Pfam" id="PF07559">
    <property type="entry name" value="FlgE_D2"/>
    <property type="match status" value="1"/>
</dbReference>
<feature type="domain" description="Flagellar hook protein FlgE D2" evidence="8">
    <location>
        <begin position="157"/>
        <end position="289"/>
    </location>
</feature>
<keyword evidence="4 5" id="KW-0975">Bacterial flagellum</keyword>
<dbReference type="AlphaFoldDB" id="A0AA91EJV6"/>
<dbReference type="Gene3D" id="2.60.98.20">
    <property type="entry name" value="Flagellar hook protein FlgE"/>
    <property type="match status" value="1"/>
</dbReference>
<feature type="domain" description="Flagellar basal-body/hook protein C-terminal" evidence="7">
    <location>
        <begin position="365"/>
        <end position="407"/>
    </location>
</feature>
<dbReference type="GeneID" id="78452033"/>
<dbReference type="GO" id="GO:0009425">
    <property type="term" value="C:bacterial-type flagellum basal body"/>
    <property type="evidence" value="ECO:0007669"/>
    <property type="project" value="UniProtKB-SubCell"/>
</dbReference>
<dbReference type="EMBL" id="LXEX01000028">
    <property type="protein sequence ID" value="OAT59382.1"/>
    <property type="molecule type" value="Genomic_DNA"/>
</dbReference>
<dbReference type="NCBIfam" id="TIGR03506">
    <property type="entry name" value="FlgEFG_subfam"/>
    <property type="match status" value="1"/>
</dbReference>
<comment type="similarity">
    <text evidence="2 5">Belongs to the flagella basal body rod proteins family.</text>
</comment>